<reference evidence="1 2" key="1">
    <citation type="submission" date="2019-02" db="EMBL/GenBank/DDBJ databases">
        <title>Deep-cultivation of Planctomycetes and their phenomic and genomic characterization uncovers novel biology.</title>
        <authorList>
            <person name="Wiegand S."/>
            <person name="Jogler M."/>
            <person name="Boedeker C."/>
            <person name="Pinto D."/>
            <person name="Vollmers J."/>
            <person name="Rivas-Marin E."/>
            <person name="Kohn T."/>
            <person name="Peeters S.H."/>
            <person name="Heuer A."/>
            <person name="Rast P."/>
            <person name="Oberbeckmann S."/>
            <person name="Bunk B."/>
            <person name="Jeske O."/>
            <person name="Meyerdierks A."/>
            <person name="Storesund J.E."/>
            <person name="Kallscheuer N."/>
            <person name="Luecker S."/>
            <person name="Lage O.M."/>
            <person name="Pohl T."/>
            <person name="Merkel B.J."/>
            <person name="Hornburger P."/>
            <person name="Mueller R.-W."/>
            <person name="Bruemmer F."/>
            <person name="Labrenz M."/>
            <person name="Spormann A.M."/>
            <person name="Op den Camp H."/>
            <person name="Overmann J."/>
            <person name="Amann R."/>
            <person name="Jetten M.S.M."/>
            <person name="Mascher T."/>
            <person name="Medema M.H."/>
            <person name="Devos D.P."/>
            <person name="Kaster A.-K."/>
            <person name="Ovreas L."/>
            <person name="Rohde M."/>
            <person name="Galperin M.Y."/>
            <person name="Jogler C."/>
        </authorList>
    </citation>
    <scope>NUCLEOTIDE SEQUENCE [LARGE SCALE GENOMIC DNA]</scope>
    <source>
        <strain evidence="1 2">Poly30</strain>
    </source>
</reference>
<organism evidence="1 2">
    <name type="scientific">Saltatorellus ferox</name>
    <dbReference type="NCBI Taxonomy" id="2528018"/>
    <lineage>
        <taxon>Bacteria</taxon>
        <taxon>Pseudomonadati</taxon>
        <taxon>Planctomycetota</taxon>
        <taxon>Planctomycetia</taxon>
        <taxon>Planctomycetia incertae sedis</taxon>
        <taxon>Saltatorellus</taxon>
    </lineage>
</organism>
<evidence type="ECO:0000313" key="1">
    <source>
        <dbReference type="EMBL" id="QDV09228.1"/>
    </source>
</evidence>
<evidence type="ECO:0000313" key="2">
    <source>
        <dbReference type="Proteomes" id="UP000320390"/>
    </source>
</evidence>
<dbReference type="EMBL" id="CP036434">
    <property type="protein sequence ID" value="QDV09228.1"/>
    <property type="molecule type" value="Genomic_DNA"/>
</dbReference>
<name>A0A518EYQ9_9BACT</name>
<dbReference type="AlphaFoldDB" id="A0A518EYQ9"/>
<dbReference type="RefSeq" id="WP_145203249.1">
    <property type="nucleotide sequence ID" value="NZ_CP036434.1"/>
</dbReference>
<sequence length="112" mass="12377">MFSYNGIEALFARSTPPRAGSTEWYDACDMLATAVKGRLRERFQRGFHVEVYGDEVGLILRVRGDGYGVNPWSVDRALDNGAPLAEQVDAAVEAVADRVNELYEARPQSAIL</sequence>
<gene>
    <name evidence="1" type="ORF">Poly30_47850</name>
</gene>
<proteinExistence type="predicted"/>
<dbReference type="Proteomes" id="UP000320390">
    <property type="component" value="Chromosome"/>
</dbReference>
<protein>
    <submittedName>
        <fullName evidence="1">Uncharacterized protein</fullName>
    </submittedName>
</protein>
<accession>A0A518EYQ9</accession>
<keyword evidence="2" id="KW-1185">Reference proteome</keyword>